<evidence type="ECO:0000313" key="1">
    <source>
        <dbReference type="EMBL" id="MDN0013302.1"/>
    </source>
</evidence>
<protein>
    <recommendedName>
        <fullName evidence="3">DUF3168 domain-containing protein</fullName>
    </recommendedName>
</protein>
<reference evidence="1" key="1">
    <citation type="submission" date="2023-06" db="EMBL/GenBank/DDBJ databases">
        <title>Two novel species of Acinetobacter isolated from motorbike repairing workshop in Vietnam.</title>
        <authorList>
            <person name="Le N.T.T."/>
        </authorList>
    </citation>
    <scope>NUCLEOTIDE SEQUENCE</scope>
    <source>
        <strain evidence="1">VNH17</strain>
    </source>
</reference>
<evidence type="ECO:0008006" key="3">
    <source>
        <dbReference type="Google" id="ProtNLM"/>
    </source>
</evidence>
<organism evidence="1 2">
    <name type="scientific">Acinetobacter thutiue</name>
    <dbReference type="NCBI Taxonomy" id="2998078"/>
    <lineage>
        <taxon>Bacteria</taxon>
        <taxon>Pseudomonadati</taxon>
        <taxon>Pseudomonadota</taxon>
        <taxon>Gammaproteobacteria</taxon>
        <taxon>Moraxellales</taxon>
        <taxon>Moraxellaceae</taxon>
        <taxon>Acinetobacter</taxon>
    </lineage>
</organism>
<dbReference type="Pfam" id="PF23840">
    <property type="entry name" value="Phage_tail_terminator"/>
    <property type="match status" value="1"/>
</dbReference>
<accession>A0ABT7WKT4</accession>
<dbReference type="EMBL" id="JAUDZE010000001">
    <property type="protein sequence ID" value="MDN0013302.1"/>
    <property type="molecule type" value="Genomic_DNA"/>
</dbReference>
<evidence type="ECO:0000313" key="2">
    <source>
        <dbReference type="Proteomes" id="UP001168524"/>
    </source>
</evidence>
<sequence length="143" mass="15701">MANFFAVRAEIAEKLREIPGFKQIYTPLNSVSVTEMSQVTPAAHVNFHRVRKVDDAGRGKSNLLGLQWAVTVACRNAQSQRNDITAVADEAGEFLDRVIELLGGWEPDSSIAPLQIVDVKDGYGPAFVYYTVIFESQMIIGAA</sequence>
<dbReference type="Proteomes" id="UP001168524">
    <property type="component" value="Unassembled WGS sequence"/>
</dbReference>
<comment type="caution">
    <text evidence="1">The sequence shown here is derived from an EMBL/GenBank/DDBJ whole genome shotgun (WGS) entry which is preliminary data.</text>
</comment>
<gene>
    <name evidence="1" type="ORF">QTA56_03480</name>
</gene>
<dbReference type="InterPro" id="IPR056912">
    <property type="entry name" value="Phage_JBD30_tail_term-like"/>
</dbReference>
<dbReference type="RefSeq" id="WP_267979553.1">
    <property type="nucleotide sequence ID" value="NZ_JAPQKF010000001.1"/>
</dbReference>
<name>A0ABT7WKT4_9GAMM</name>
<keyword evidence="2" id="KW-1185">Reference proteome</keyword>
<proteinExistence type="predicted"/>